<dbReference type="InterPro" id="IPR045371">
    <property type="entry name" value="ADAMTS_CR_3"/>
</dbReference>
<gene>
    <name evidence="9" type="primary">Ppn</name>
    <name evidence="9" type="ORF">TNIN_143371</name>
</gene>
<dbReference type="EMBL" id="BMAV01018325">
    <property type="protein sequence ID" value="GFY70551.1"/>
    <property type="molecule type" value="Genomic_DNA"/>
</dbReference>
<dbReference type="Pfam" id="PF19030">
    <property type="entry name" value="TSP1_ADAMTS"/>
    <property type="match status" value="3"/>
</dbReference>
<dbReference type="FunFam" id="2.60.120.830:FF:000001">
    <property type="entry name" value="A disintegrin and metalloproteinase with thrombospondin motifs 1"/>
    <property type="match status" value="1"/>
</dbReference>
<dbReference type="OrthoDB" id="5950222at2759"/>
<dbReference type="Proteomes" id="UP000886998">
    <property type="component" value="Unassembled WGS sequence"/>
</dbReference>
<evidence type="ECO:0000259" key="7">
    <source>
        <dbReference type="Pfam" id="PF05986"/>
    </source>
</evidence>
<evidence type="ECO:0000259" key="8">
    <source>
        <dbReference type="Pfam" id="PF19236"/>
    </source>
</evidence>
<dbReference type="Pfam" id="PF19236">
    <property type="entry name" value="ADAMTS_CR_3"/>
    <property type="match status" value="1"/>
</dbReference>
<dbReference type="Gene3D" id="2.60.120.830">
    <property type="match status" value="1"/>
</dbReference>
<dbReference type="InterPro" id="IPR013273">
    <property type="entry name" value="ADAMTS/ADAMTS-like"/>
</dbReference>
<dbReference type="PRINTS" id="PR01857">
    <property type="entry name" value="ADAMTSFAMILY"/>
</dbReference>
<evidence type="ECO:0000256" key="3">
    <source>
        <dbReference type="ARBA" id="ARBA00022729"/>
    </source>
</evidence>
<organism evidence="9 10">
    <name type="scientific">Trichonephila inaurata madagascariensis</name>
    <dbReference type="NCBI Taxonomy" id="2747483"/>
    <lineage>
        <taxon>Eukaryota</taxon>
        <taxon>Metazoa</taxon>
        <taxon>Ecdysozoa</taxon>
        <taxon>Arthropoda</taxon>
        <taxon>Chelicerata</taxon>
        <taxon>Arachnida</taxon>
        <taxon>Araneae</taxon>
        <taxon>Araneomorphae</taxon>
        <taxon>Entelegynae</taxon>
        <taxon>Araneoidea</taxon>
        <taxon>Nephilidae</taxon>
        <taxon>Trichonephila</taxon>
        <taxon>Trichonephila inaurata</taxon>
    </lineage>
</organism>
<evidence type="ECO:0000256" key="5">
    <source>
        <dbReference type="ARBA" id="ARBA00022869"/>
    </source>
</evidence>
<evidence type="ECO:0000256" key="2">
    <source>
        <dbReference type="ARBA" id="ARBA00022525"/>
    </source>
</evidence>
<dbReference type="InterPro" id="IPR000884">
    <property type="entry name" value="TSP1_rpt"/>
</dbReference>
<reference evidence="9" key="1">
    <citation type="submission" date="2020-08" db="EMBL/GenBank/DDBJ databases">
        <title>Multicomponent nature underlies the extraordinary mechanical properties of spider dragline silk.</title>
        <authorList>
            <person name="Kono N."/>
            <person name="Nakamura H."/>
            <person name="Mori M."/>
            <person name="Yoshida Y."/>
            <person name="Ohtoshi R."/>
            <person name="Malay A.D."/>
            <person name="Moran D.A.P."/>
            <person name="Tomita M."/>
            <person name="Numata K."/>
            <person name="Arakawa K."/>
        </authorList>
    </citation>
    <scope>NUCLEOTIDE SEQUENCE</scope>
</reference>
<dbReference type="PROSITE" id="PS50092">
    <property type="entry name" value="TSP1"/>
    <property type="match status" value="3"/>
</dbReference>
<dbReference type="GO" id="GO:0006508">
    <property type="term" value="P:proteolysis"/>
    <property type="evidence" value="ECO:0007669"/>
    <property type="project" value="TreeGrafter"/>
</dbReference>
<name>A0A8X7CKA0_9ARAC</name>
<evidence type="ECO:0000256" key="6">
    <source>
        <dbReference type="ARBA" id="ARBA00023157"/>
    </source>
</evidence>
<feature type="domain" description="ADAMTS/ADAMTS-like Spacer 1" evidence="7">
    <location>
        <begin position="76"/>
        <end position="187"/>
    </location>
</feature>
<feature type="domain" description="ADAMTS/ADAMTS-like cysteine-rich" evidence="8">
    <location>
        <begin position="6"/>
        <end position="73"/>
    </location>
</feature>
<keyword evidence="6" id="KW-1015">Disulfide bond</keyword>
<dbReference type="InterPro" id="IPR010294">
    <property type="entry name" value="ADAMTS_spacer1"/>
</dbReference>
<dbReference type="Gene3D" id="2.20.100.10">
    <property type="entry name" value="Thrombospondin type-1 (TSP1) repeat"/>
    <property type="match status" value="3"/>
</dbReference>
<dbReference type="Pfam" id="PF05986">
    <property type="entry name" value="ADAMTS_spacer1"/>
    <property type="match status" value="1"/>
</dbReference>
<proteinExistence type="predicted"/>
<dbReference type="FunFam" id="2.20.100.10:FF:000005">
    <property type="entry name" value="ADAM metallopeptidase with thrombospondin type 1 motif 9"/>
    <property type="match status" value="2"/>
</dbReference>
<dbReference type="SUPFAM" id="SSF82895">
    <property type="entry name" value="TSP-1 type 1 repeat"/>
    <property type="match status" value="4"/>
</dbReference>
<keyword evidence="2" id="KW-0964">Secreted</keyword>
<sequence>MSQNPCELNCTPKGGNFVARLDRRVIDGTRCRDDGSLDVCVDGQCMAVGCDKVLGSTTKEDECRVCGGDGSTCRVVKGIFEEDNFEVGYNDILLIPVGATSIVIQEVQPTNNYLAIRNANGVFYLNGNYRIEFSREIRIAGTIFHYERRQRNQTEVIRARGPTSEVLYVVLLYQGKNFGVNYEYSVPVTAKVQLLDTYTWTFGDYEECSQTCGGGVQYRPVRCIRKSDRDQVDENLCDPTQKPSVNNSCNTQPCPSGTILIFFSIRSQCDDSCSSNVQSREVHCANEDGMVFPNDACDASKMPELTKPCPKSQVCEAMWHTSEWSECSVKCGHGVQSRVVFCGTWENDAVIKIDDDKCDPEKKFDNIRNCSVESCAGVWFTGPWNRCSVPCGGGERTRKVLCFHEDEVVDSDQCDPDEEPYATESCNMTPCDEDEIMTLGGCKDSKYGCCPDGVTPAGFNDEGCPKMDITSSNNTCEEAEYGCCADNFTLALGPFKKGCPPLGSCNATKYGCCSDGFTAASGADFEGCEEADNCTNSTFGCCPDGLTSAAGPELEGCDQSQIPCENTTFGCCSDGVSAAVGPDREGCENATTAFPIDVESSGEDCYSQEFGCCPDGLTPASGVDQEGCEGNATDCKTSAFGCCDDGVSYAQGPSKSGCFDDESSGDGDLIISCETSVFGCCPDNVTVAKGYDGEGCFPEDCSNSTFGCCPDNVTSATGPDNEGCFPEDCSNSTFGCCPDNVTSATGPDNEGCFPEDCSNSTFGCCPDNITVAEGPNEEGCQPENCQNTTFGCCPDNKTVAIGPDYEGCDILVNCTNTTYGCCPDNVTVSGPNNEGCDVSVMDCDNTTYGCCPDNTTTASGPDYEGCDNATMQ</sequence>
<accession>A0A8X7CKA0</accession>
<evidence type="ECO:0000256" key="1">
    <source>
        <dbReference type="ARBA" id="ARBA00004302"/>
    </source>
</evidence>
<evidence type="ECO:0000256" key="4">
    <source>
        <dbReference type="ARBA" id="ARBA00022737"/>
    </source>
</evidence>
<dbReference type="GO" id="GO:0030198">
    <property type="term" value="P:extracellular matrix organization"/>
    <property type="evidence" value="ECO:0007669"/>
    <property type="project" value="InterPro"/>
</dbReference>
<keyword evidence="5" id="KW-0272">Extracellular matrix</keyword>
<comment type="subcellular location">
    <subcellularLocation>
        <location evidence="1">Secreted</location>
        <location evidence="1">Extracellular space</location>
        <location evidence="1">Extracellular matrix</location>
        <location evidence="1">Basement membrane</location>
    </subcellularLocation>
</comment>
<comment type="caution">
    <text evidence="9">The sequence shown here is derived from an EMBL/GenBank/DDBJ whole genome shotgun (WGS) entry which is preliminary data.</text>
</comment>
<keyword evidence="3" id="KW-0732">Signal</keyword>
<keyword evidence="10" id="KW-1185">Reference proteome</keyword>
<dbReference type="AlphaFoldDB" id="A0A8X7CKA0"/>
<keyword evidence="5" id="KW-0084">Basement membrane</keyword>
<dbReference type="InterPro" id="IPR050439">
    <property type="entry name" value="ADAMTS_ADAMTS-like"/>
</dbReference>
<keyword evidence="4" id="KW-0677">Repeat</keyword>
<evidence type="ECO:0000313" key="9">
    <source>
        <dbReference type="EMBL" id="GFY70551.1"/>
    </source>
</evidence>
<dbReference type="GO" id="GO:0005604">
    <property type="term" value="C:basement membrane"/>
    <property type="evidence" value="ECO:0007669"/>
    <property type="project" value="UniProtKB-SubCell"/>
</dbReference>
<dbReference type="PANTHER" id="PTHR13723">
    <property type="entry name" value="ADAMTS A DISINTEGRIN AND METALLOPROTEASE WITH THROMBOSPONDIN MOTIFS PROTEASE"/>
    <property type="match status" value="1"/>
</dbReference>
<dbReference type="GO" id="GO:0004222">
    <property type="term" value="F:metalloendopeptidase activity"/>
    <property type="evidence" value="ECO:0007669"/>
    <property type="project" value="TreeGrafter"/>
</dbReference>
<evidence type="ECO:0000313" key="10">
    <source>
        <dbReference type="Proteomes" id="UP000886998"/>
    </source>
</evidence>
<dbReference type="SMART" id="SM00209">
    <property type="entry name" value="TSP1"/>
    <property type="match status" value="4"/>
</dbReference>
<protein>
    <submittedName>
        <fullName evidence="9">Papilin</fullName>
    </submittedName>
</protein>
<dbReference type="PANTHER" id="PTHR13723:SF281">
    <property type="entry name" value="PAPILIN"/>
    <property type="match status" value="1"/>
</dbReference>
<dbReference type="InterPro" id="IPR036383">
    <property type="entry name" value="TSP1_rpt_sf"/>
</dbReference>